<dbReference type="EMBL" id="CAJOAZ010001853">
    <property type="protein sequence ID" value="CAF3865314.1"/>
    <property type="molecule type" value="Genomic_DNA"/>
</dbReference>
<sequence length="103" mass="10859">MPLITAIREASCTPLIVSTVLFVLIFGGLGLCGLIFISPWNTTQPSCDTTLYKFSLGFSITLIIIAALICCAIGVYIKSDSGSSSRPVAQRPAKAIAVIVPIK</sequence>
<evidence type="ECO:0000256" key="1">
    <source>
        <dbReference type="SAM" id="Phobius"/>
    </source>
</evidence>
<evidence type="ECO:0000313" key="6">
    <source>
        <dbReference type="Proteomes" id="UP000663844"/>
    </source>
</evidence>
<dbReference type="Proteomes" id="UP000663868">
    <property type="component" value="Unassembled WGS sequence"/>
</dbReference>
<protein>
    <submittedName>
        <fullName evidence="5">Uncharacterized protein</fullName>
    </submittedName>
</protein>
<dbReference type="EMBL" id="CAJNOG010000421">
    <property type="protein sequence ID" value="CAF1233286.1"/>
    <property type="molecule type" value="Genomic_DNA"/>
</dbReference>
<dbReference type="AlphaFoldDB" id="A0A819FBP2"/>
<dbReference type="EMBL" id="CAJNOE010000041">
    <property type="protein sequence ID" value="CAF0794247.1"/>
    <property type="molecule type" value="Genomic_DNA"/>
</dbReference>
<organism evidence="5 6">
    <name type="scientific">Adineta steineri</name>
    <dbReference type="NCBI Taxonomy" id="433720"/>
    <lineage>
        <taxon>Eukaryota</taxon>
        <taxon>Metazoa</taxon>
        <taxon>Spiralia</taxon>
        <taxon>Gnathifera</taxon>
        <taxon>Rotifera</taxon>
        <taxon>Eurotatoria</taxon>
        <taxon>Bdelloidea</taxon>
        <taxon>Adinetida</taxon>
        <taxon>Adinetidae</taxon>
        <taxon>Adineta</taxon>
    </lineage>
</organism>
<proteinExistence type="predicted"/>
<evidence type="ECO:0000313" key="5">
    <source>
        <dbReference type="EMBL" id="CAF3865314.1"/>
    </source>
</evidence>
<keyword evidence="1" id="KW-0472">Membrane</keyword>
<dbReference type="EMBL" id="CAJOBB010000439">
    <property type="protein sequence ID" value="CAF3679685.1"/>
    <property type="molecule type" value="Genomic_DNA"/>
</dbReference>
<dbReference type="Proteomes" id="UP000663845">
    <property type="component" value="Unassembled WGS sequence"/>
</dbReference>
<evidence type="ECO:0000313" key="2">
    <source>
        <dbReference type="EMBL" id="CAF0794247.1"/>
    </source>
</evidence>
<accession>A0A819FBP2</accession>
<feature type="transmembrane region" description="Helical" evidence="1">
    <location>
        <begin position="12"/>
        <end position="36"/>
    </location>
</feature>
<gene>
    <name evidence="2" type="ORF">IZO911_LOCUS6574</name>
    <name evidence="3" type="ORF">JYZ213_LOCUS28662</name>
    <name evidence="4" type="ORF">KXQ929_LOCUS9582</name>
    <name evidence="5" type="ORF">OXD698_LOCUS22050</name>
</gene>
<keyword evidence="1" id="KW-1133">Transmembrane helix</keyword>
<feature type="transmembrane region" description="Helical" evidence="1">
    <location>
        <begin position="56"/>
        <end position="77"/>
    </location>
</feature>
<evidence type="ECO:0000313" key="3">
    <source>
        <dbReference type="EMBL" id="CAF1233286.1"/>
    </source>
</evidence>
<reference evidence="5" key="1">
    <citation type="submission" date="2021-02" db="EMBL/GenBank/DDBJ databases">
        <authorList>
            <person name="Nowell W R."/>
        </authorList>
    </citation>
    <scope>NUCLEOTIDE SEQUENCE</scope>
</reference>
<dbReference type="Proteomes" id="UP000663860">
    <property type="component" value="Unassembled WGS sequence"/>
</dbReference>
<dbReference type="Proteomes" id="UP000663844">
    <property type="component" value="Unassembled WGS sequence"/>
</dbReference>
<comment type="caution">
    <text evidence="5">The sequence shown here is derived from an EMBL/GenBank/DDBJ whole genome shotgun (WGS) entry which is preliminary data.</text>
</comment>
<keyword evidence="1" id="KW-0812">Transmembrane</keyword>
<name>A0A819FBP2_9BILA</name>
<evidence type="ECO:0000313" key="4">
    <source>
        <dbReference type="EMBL" id="CAF3679685.1"/>
    </source>
</evidence>